<proteinExistence type="predicted"/>
<keyword evidence="3" id="KW-1185">Reference proteome</keyword>
<accession>A0AA88XZF0</accession>
<feature type="compositionally biased region" description="Polar residues" evidence="1">
    <location>
        <begin position="486"/>
        <end position="513"/>
    </location>
</feature>
<dbReference type="EMBL" id="VSWD01000008">
    <property type="protein sequence ID" value="KAK3094733.1"/>
    <property type="molecule type" value="Genomic_DNA"/>
</dbReference>
<feature type="compositionally biased region" description="Polar residues" evidence="1">
    <location>
        <begin position="319"/>
        <end position="328"/>
    </location>
</feature>
<feature type="compositionally biased region" description="Low complexity" evidence="1">
    <location>
        <begin position="83"/>
        <end position="95"/>
    </location>
</feature>
<feature type="compositionally biased region" description="Basic residues" evidence="1">
    <location>
        <begin position="329"/>
        <end position="343"/>
    </location>
</feature>
<reference evidence="2" key="1">
    <citation type="submission" date="2019-08" db="EMBL/GenBank/DDBJ databases">
        <title>The improved chromosome-level genome for the pearl oyster Pinctada fucata martensii using PacBio sequencing and Hi-C.</title>
        <authorList>
            <person name="Zheng Z."/>
        </authorList>
    </citation>
    <scope>NUCLEOTIDE SEQUENCE</scope>
    <source>
        <strain evidence="2">ZZ-2019</strain>
        <tissue evidence="2">Adductor muscle</tissue>
    </source>
</reference>
<organism evidence="2 3">
    <name type="scientific">Pinctada imbricata</name>
    <name type="common">Atlantic pearl-oyster</name>
    <name type="synonym">Pinctada martensii</name>
    <dbReference type="NCBI Taxonomy" id="66713"/>
    <lineage>
        <taxon>Eukaryota</taxon>
        <taxon>Metazoa</taxon>
        <taxon>Spiralia</taxon>
        <taxon>Lophotrochozoa</taxon>
        <taxon>Mollusca</taxon>
        <taxon>Bivalvia</taxon>
        <taxon>Autobranchia</taxon>
        <taxon>Pteriomorphia</taxon>
        <taxon>Pterioida</taxon>
        <taxon>Pterioidea</taxon>
        <taxon>Pteriidae</taxon>
        <taxon>Pinctada</taxon>
    </lineage>
</organism>
<name>A0AA88XZF0_PINIB</name>
<feature type="compositionally biased region" description="Basic and acidic residues" evidence="1">
    <location>
        <begin position="461"/>
        <end position="485"/>
    </location>
</feature>
<comment type="caution">
    <text evidence="2">The sequence shown here is derived from an EMBL/GenBank/DDBJ whole genome shotgun (WGS) entry which is preliminary data.</text>
</comment>
<feature type="region of interest" description="Disordered" evidence="1">
    <location>
        <begin position="27"/>
        <end position="95"/>
    </location>
</feature>
<feature type="region of interest" description="Disordered" evidence="1">
    <location>
        <begin position="461"/>
        <end position="519"/>
    </location>
</feature>
<feature type="region of interest" description="Disordered" evidence="1">
    <location>
        <begin position="319"/>
        <end position="375"/>
    </location>
</feature>
<dbReference type="AlphaFoldDB" id="A0AA88XZF0"/>
<feature type="compositionally biased region" description="Basic residues" evidence="1">
    <location>
        <begin position="39"/>
        <end position="53"/>
    </location>
</feature>
<evidence type="ECO:0000313" key="3">
    <source>
        <dbReference type="Proteomes" id="UP001186944"/>
    </source>
</evidence>
<evidence type="ECO:0000313" key="2">
    <source>
        <dbReference type="EMBL" id="KAK3094733.1"/>
    </source>
</evidence>
<gene>
    <name evidence="2" type="ORF">FSP39_005545</name>
</gene>
<protein>
    <submittedName>
        <fullName evidence="2">Uncharacterized protein</fullName>
    </submittedName>
</protein>
<evidence type="ECO:0000256" key="1">
    <source>
        <dbReference type="SAM" id="MobiDB-lite"/>
    </source>
</evidence>
<feature type="compositionally biased region" description="Polar residues" evidence="1">
    <location>
        <begin position="136"/>
        <end position="152"/>
    </location>
</feature>
<dbReference type="Proteomes" id="UP001186944">
    <property type="component" value="Unassembled WGS sequence"/>
</dbReference>
<sequence>MTTSTCWSLWQRMPPRYQLTSRITEEMEEELYNEERTKPSPRTRSPRRTRTPRTPKETTHRPLPEAEIKRPTIAGCNPTGSCNTPSNNRRFNFPNRKSSYIDHFKTQKRVNSARVKFSTDPPSPPYHPKEKERATTAPTFPLSSASRLSESMGQLAESSSMCSHQSVCSQHRESSRLSIVGSRTDLDSQTDLDLDDKMSISTHSNKTPKEQTRRKFNIRETDEGTMYIDNGKVIYFKKSRHSPSVLLKSRLSDGSFLASIRREYLSKPKIIAMSTEKLNPTEERLLQRERVYYNQKVGHILDYYCMEDEDRISIDDINKYTQGSPRSLHSSRQRSPRNPRVRRIYFDPTTQFNDGVSPQHPLHGSVSPVNPEDDPNLNSYMKVNKKLKLHDRKFYLRTPHSNTDSRSNITQADIDNCKCGICRIEMQLSLMAQLGIRKNAHVQTIEEAFIEATGNHLYDSKRDVTEDAELSSKEKEQPKIRHTDNTGEQVSNSDHASDKINSNATASEPSTIEVTVPGMHFERELSEATCLESGAATARTNQSLT</sequence>
<feature type="region of interest" description="Disordered" evidence="1">
    <location>
        <begin position="110"/>
        <end position="157"/>
    </location>
</feature>
<feature type="compositionally biased region" description="Basic and acidic residues" evidence="1">
    <location>
        <begin position="54"/>
        <end position="70"/>
    </location>
</feature>